<dbReference type="Proteomes" id="UP000235584">
    <property type="component" value="Chromosome"/>
</dbReference>
<dbReference type="PANTHER" id="PTHR42798:SF7">
    <property type="entry name" value="ALPHA-D-RIBOSE 1-METHYLPHOSPHONATE 5-TRIPHOSPHATE SYNTHASE SUBUNIT PHNL"/>
    <property type="match status" value="1"/>
</dbReference>
<keyword evidence="4 6" id="KW-0067">ATP-binding</keyword>
<dbReference type="PROSITE" id="PS00211">
    <property type="entry name" value="ABC_TRANSPORTER_1"/>
    <property type="match status" value="1"/>
</dbReference>
<evidence type="ECO:0000256" key="3">
    <source>
        <dbReference type="ARBA" id="ARBA00022741"/>
    </source>
</evidence>
<dbReference type="GO" id="GO:0016887">
    <property type="term" value="F:ATP hydrolysis activity"/>
    <property type="evidence" value="ECO:0007669"/>
    <property type="project" value="InterPro"/>
</dbReference>
<dbReference type="Gene3D" id="3.40.50.300">
    <property type="entry name" value="P-loop containing nucleotide triphosphate hydrolases"/>
    <property type="match status" value="1"/>
</dbReference>
<dbReference type="Pfam" id="PF00005">
    <property type="entry name" value="ABC_tran"/>
    <property type="match status" value="1"/>
</dbReference>
<reference evidence="6 7" key="1">
    <citation type="submission" date="2018-01" db="EMBL/GenBank/DDBJ databases">
        <title>Complete genome sequence of Bacteriovorax stolpii DSM12778.</title>
        <authorList>
            <person name="Tang B."/>
            <person name="Chang J."/>
        </authorList>
    </citation>
    <scope>NUCLEOTIDE SEQUENCE [LARGE SCALE GENOMIC DNA]</scope>
    <source>
        <strain evidence="6 7">DSM 12778</strain>
    </source>
</reference>
<dbReference type="KEGG" id="bsto:C0V70_04320"/>
<dbReference type="CDD" id="cd03255">
    <property type="entry name" value="ABC_MJ0796_LolCDE_FtsE"/>
    <property type="match status" value="1"/>
</dbReference>
<dbReference type="EMBL" id="CP025704">
    <property type="protein sequence ID" value="AUO00157.1"/>
    <property type="molecule type" value="Genomic_DNA"/>
</dbReference>
<dbReference type="PANTHER" id="PTHR42798">
    <property type="entry name" value="LIPOPROTEIN-RELEASING SYSTEM ATP-BINDING PROTEIN LOLD"/>
    <property type="match status" value="1"/>
</dbReference>
<evidence type="ECO:0000256" key="1">
    <source>
        <dbReference type="ARBA" id="ARBA00005417"/>
    </source>
</evidence>
<dbReference type="PROSITE" id="PS50893">
    <property type="entry name" value="ABC_TRANSPORTER_2"/>
    <property type="match status" value="1"/>
</dbReference>
<evidence type="ECO:0000256" key="4">
    <source>
        <dbReference type="ARBA" id="ARBA00022840"/>
    </source>
</evidence>
<evidence type="ECO:0000256" key="2">
    <source>
        <dbReference type="ARBA" id="ARBA00022448"/>
    </source>
</evidence>
<keyword evidence="3" id="KW-0547">Nucleotide-binding</keyword>
<organism evidence="6 7">
    <name type="scientific">Bacteriovorax stolpii</name>
    <name type="common">Bdellovibrio stolpii</name>
    <dbReference type="NCBI Taxonomy" id="960"/>
    <lineage>
        <taxon>Bacteria</taxon>
        <taxon>Pseudomonadati</taxon>
        <taxon>Bdellovibrionota</taxon>
        <taxon>Bacteriovoracia</taxon>
        <taxon>Bacteriovoracales</taxon>
        <taxon>Bacteriovoracaceae</taxon>
        <taxon>Bacteriovorax</taxon>
    </lineage>
</organism>
<gene>
    <name evidence="6" type="ORF">C0V70_04320</name>
</gene>
<comment type="similarity">
    <text evidence="1">Belongs to the ABC transporter superfamily.</text>
</comment>
<evidence type="ECO:0000313" key="6">
    <source>
        <dbReference type="EMBL" id="AUO00157.1"/>
    </source>
</evidence>
<dbReference type="InterPro" id="IPR027417">
    <property type="entry name" value="P-loop_NTPase"/>
</dbReference>
<feature type="domain" description="ABC transporter" evidence="5">
    <location>
        <begin position="1"/>
        <end position="184"/>
    </location>
</feature>
<dbReference type="AlphaFoldDB" id="A0A2K9NXD4"/>
<sequence length="185" mass="20779">MMGRSGSGKSTLLYILSTLDRSFDGSVLYDGIDIKKMNAEKIHATRNKDIGFVFQFHYLLNELTAIENILLPARKANQLDQKESFARELLAHIGLSDKAERLPANLSGGEQQRVAIARALIMQPKYLFADEPTGNLDSANGKVILDLFERFNKDYGTTIVYVTHDKEFGERAKKKIQLMDGIIVN</sequence>
<protein>
    <submittedName>
        <fullName evidence="6">ATP-binding protein</fullName>
    </submittedName>
</protein>
<accession>A0A2K9NXD4</accession>
<evidence type="ECO:0000259" key="5">
    <source>
        <dbReference type="PROSITE" id="PS50893"/>
    </source>
</evidence>
<name>A0A2K9NXD4_BACTC</name>
<proteinExistence type="inferred from homology"/>
<dbReference type="SUPFAM" id="SSF52540">
    <property type="entry name" value="P-loop containing nucleoside triphosphate hydrolases"/>
    <property type="match status" value="1"/>
</dbReference>
<dbReference type="InterPro" id="IPR003439">
    <property type="entry name" value="ABC_transporter-like_ATP-bd"/>
</dbReference>
<keyword evidence="2" id="KW-0813">Transport</keyword>
<dbReference type="InterPro" id="IPR017911">
    <property type="entry name" value="MacB-like_ATP-bd"/>
</dbReference>
<keyword evidence="7" id="KW-1185">Reference proteome</keyword>
<evidence type="ECO:0000313" key="7">
    <source>
        <dbReference type="Proteomes" id="UP000235584"/>
    </source>
</evidence>
<dbReference type="GO" id="GO:0005524">
    <property type="term" value="F:ATP binding"/>
    <property type="evidence" value="ECO:0007669"/>
    <property type="project" value="UniProtKB-KW"/>
</dbReference>
<dbReference type="InterPro" id="IPR017871">
    <property type="entry name" value="ABC_transporter-like_CS"/>
</dbReference>